<keyword evidence="4" id="KW-1185">Reference proteome</keyword>
<feature type="domain" description="Lysozyme inhibitor LprI-like N-terminal" evidence="2">
    <location>
        <begin position="186"/>
        <end position="265"/>
    </location>
</feature>
<dbReference type="PANTHER" id="PTHR39176:SF1">
    <property type="entry name" value="PERIPLASMIC PROTEIN"/>
    <property type="match status" value="1"/>
</dbReference>
<gene>
    <name evidence="3" type="ORF">AAF454_09360</name>
</gene>
<organism evidence="3 4">
    <name type="scientific">Kurthia gibsonii</name>
    <dbReference type="NCBI Taxonomy" id="33946"/>
    <lineage>
        <taxon>Bacteria</taxon>
        <taxon>Bacillati</taxon>
        <taxon>Bacillota</taxon>
        <taxon>Bacilli</taxon>
        <taxon>Bacillales</taxon>
        <taxon>Caryophanaceae</taxon>
        <taxon>Kurthia</taxon>
    </lineage>
</organism>
<dbReference type="Pfam" id="PF07007">
    <property type="entry name" value="LprI"/>
    <property type="match status" value="1"/>
</dbReference>
<dbReference type="EMBL" id="JBCEWA010000006">
    <property type="protein sequence ID" value="MEL5988610.1"/>
    <property type="molecule type" value="Genomic_DNA"/>
</dbReference>
<evidence type="ECO:0000259" key="2">
    <source>
        <dbReference type="Pfam" id="PF07007"/>
    </source>
</evidence>
<feature type="compositionally biased region" description="Basic and acidic residues" evidence="1">
    <location>
        <begin position="117"/>
        <end position="131"/>
    </location>
</feature>
<dbReference type="RefSeq" id="WP_342303009.1">
    <property type="nucleotide sequence ID" value="NZ_JBCEWA010000006.1"/>
</dbReference>
<dbReference type="PANTHER" id="PTHR39176">
    <property type="entry name" value="PERIPLASMIC PROTEIN-RELATED"/>
    <property type="match status" value="1"/>
</dbReference>
<feature type="compositionally biased region" description="Low complexity" evidence="1">
    <location>
        <begin position="132"/>
        <end position="147"/>
    </location>
</feature>
<dbReference type="Proteomes" id="UP001398420">
    <property type="component" value="Unassembled WGS sequence"/>
</dbReference>
<comment type="caution">
    <text evidence="3">The sequence shown here is derived from an EMBL/GenBank/DDBJ whole genome shotgun (WGS) entry which is preliminary data.</text>
</comment>
<dbReference type="InterPro" id="IPR009739">
    <property type="entry name" value="LprI-like_N"/>
</dbReference>
<accession>A0ABU9LKS6</accession>
<evidence type="ECO:0000313" key="3">
    <source>
        <dbReference type="EMBL" id="MEL5988610.1"/>
    </source>
</evidence>
<evidence type="ECO:0000313" key="4">
    <source>
        <dbReference type="Proteomes" id="UP001398420"/>
    </source>
</evidence>
<evidence type="ECO:0000256" key="1">
    <source>
        <dbReference type="SAM" id="MobiDB-lite"/>
    </source>
</evidence>
<feature type="region of interest" description="Disordered" evidence="1">
    <location>
        <begin position="117"/>
        <end position="147"/>
    </location>
</feature>
<name>A0ABU9LKS6_9BACL</name>
<dbReference type="Gene3D" id="1.20.1270.180">
    <property type="match status" value="1"/>
</dbReference>
<sequence length="274" mass="31202">MMTTIICTSLFLTACSSEKESEKSSENTTFKKAVEQGKLALAKGDVEDALASFELAENENPQDANTKKYVEQLQQVNHVDNLIEEKEYEQAVKKANQTMEKYTLFSPVQKELSDLKKTAESKQKEIKKETTKTNTTPKTQTTTTQTTPQKENLYASYMNKATLIGQNFDEAAYAIDGERQDSFNPMLKAFDTSYKQWDALLNEIYGTLKSRLSSSEFTVLRDVQRNWIKERNHNAGSASAYSEYAPEIAYTESLAASTRERCYALLEQYRETLR</sequence>
<protein>
    <submittedName>
        <fullName evidence="3">Lysozyme inhibitor LprI family protein</fullName>
    </submittedName>
</protein>
<reference evidence="3 4" key="1">
    <citation type="submission" date="2024-04" db="EMBL/GenBank/DDBJ databases">
        <authorList>
            <person name="Wu Y.S."/>
            <person name="Zhang L."/>
        </authorList>
    </citation>
    <scope>NUCLEOTIDE SEQUENCE [LARGE SCALE GENOMIC DNA]</scope>
    <source>
        <strain evidence="3 4">KG-01</strain>
    </source>
</reference>
<proteinExistence type="predicted"/>